<reference evidence="1 2" key="1">
    <citation type="submission" date="2019-01" db="EMBL/GenBank/DDBJ databases">
        <title>Sequencing of cultivated peanut Arachis hypogaea provides insights into genome evolution and oil improvement.</title>
        <authorList>
            <person name="Chen X."/>
        </authorList>
    </citation>
    <scope>NUCLEOTIDE SEQUENCE [LARGE SCALE GENOMIC DNA]</scope>
    <source>
        <strain evidence="2">cv. Fuhuasheng</strain>
        <tissue evidence="1">Leaves</tissue>
    </source>
</reference>
<dbReference type="Proteomes" id="UP000289738">
    <property type="component" value="Chromosome B01"/>
</dbReference>
<dbReference type="EMBL" id="SDMP01000011">
    <property type="protein sequence ID" value="RYR32051.1"/>
    <property type="molecule type" value="Genomic_DNA"/>
</dbReference>
<organism evidence="1 2">
    <name type="scientific">Arachis hypogaea</name>
    <name type="common">Peanut</name>
    <dbReference type="NCBI Taxonomy" id="3818"/>
    <lineage>
        <taxon>Eukaryota</taxon>
        <taxon>Viridiplantae</taxon>
        <taxon>Streptophyta</taxon>
        <taxon>Embryophyta</taxon>
        <taxon>Tracheophyta</taxon>
        <taxon>Spermatophyta</taxon>
        <taxon>Magnoliopsida</taxon>
        <taxon>eudicotyledons</taxon>
        <taxon>Gunneridae</taxon>
        <taxon>Pentapetalae</taxon>
        <taxon>rosids</taxon>
        <taxon>fabids</taxon>
        <taxon>Fabales</taxon>
        <taxon>Fabaceae</taxon>
        <taxon>Papilionoideae</taxon>
        <taxon>50 kb inversion clade</taxon>
        <taxon>dalbergioids sensu lato</taxon>
        <taxon>Dalbergieae</taxon>
        <taxon>Pterocarpus clade</taxon>
        <taxon>Arachis</taxon>
    </lineage>
</organism>
<evidence type="ECO:0000313" key="1">
    <source>
        <dbReference type="EMBL" id="RYR32051.1"/>
    </source>
</evidence>
<comment type="caution">
    <text evidence="1">The sequence shown here is derived from an EMBL/GenBank/DDBJ whole genome shotgun (WGS) entry which is preliminary data.</text>
</comment>
<name>A0A445B059_ARAHY</name>
<evidence type="ECO:0000313" key="2">
    <source>
        <dbReference type="Proteomes" id="UP000289738"/>
    </source>
</evidence>
<keyword evidence="2" id="KW-1185">Reference proteome</keyword>
<proteinExistence type="predicted"/>
<gene>
    <name evidence="1" type="ORF">Ahy_B01g057040</name>
</gene>
<dbReference type="AlphaFoldDB" id="A0A445B059"/>
<accession>A0A445B059</accession>
<protein>
    <submittedName>
        <fullName evidence="1">Uncharacterized protein</fullName>
    </submittedName>
</protein>
<sequence length="205" mass="23572">MHHKLKDRDISLCPRCNVLFDAEAATIFEKERMKKNWLIKKSKSVRGIRLDIKKGKVLKVIKRITLLHLIILKQLEFNGLRIVMSSVIEKCKSIDSAKLKGTIKDSIGVVTHILQERQEEIEVEDTFNEWHMGSHLLSWIRGQHLLSIQGWGTYPKGITSPAKGDKGKAVKTDPIKSNEKYVDLDKKYFDEDDEEMFSTISIIPT</sequence>